<dbReference type="EMBL" id="CP002659">
    <property type="protein sequence ID" value="AEC01866.1"/>
    <property type="molecule type" value="Genomic_DNA"/>
</dbReference>
<gene>
    <name evidence="10" type="primary">murG</name>
    <name evidence="13" type="ordered locus">Spico_0638</name>
</gene>
<dbReference type="CDD" id="cd03785">
    <property type="entry name" value="GT28_MurG"/>
    <property type="match status" value="1"/>
</dbReference>
<evidence type="ECO:0000256" key="9">
    <source>
        <dbReference type="ARBA" id="ARBA00023316"/>
    </source>
</evidence>
<dbReference type="KEGG" id="scc:Spico_0638"/>
<keyword evidence="9 10" id="KW-0961">Cell wall biogenesis/degradation</keyword>
<keyword evidence="5 10" id="KW-0133">Cell shape</keyword>
<dbReference type="HAMAP" id="MF_00033">
    <property type="entry name" value="MurG"/>
    <property type="match status" value="1"/>
</dbReference>
<evidence type="ECO:0000256" key="2">
    <source>
        <dbReference type="ARBA" id="ARBA00022618"/>
    </source>
</evidence>
<evidence type="ECO:0000313" key="13">
    <source>
        <dbReference type="EMBL" id="AEC01866.1"/>
    </source>
</evidence>
<dbReference type="SUPFAM" id="SSF53756">
    <property type="entry name" value="UDP-Glycosyltransferase/glycogen phosphorylase"/>
    <property type="match status" value="1"/>
</dbReference>
<sequence>MKICFTGGGTAGHIMPALAVMEEIRSRNPACDFLWIGRYSPQERKLVEEAGCRWYGICAGKWRRYASLRNFFDVFQVLAGFFQSLYVLRRERPSVVFSKGGFVSVPPLWAAHLLGIPTITHESDASPGLATRLNAKAATYICFPYERAACALKEKYSEKIRVTGNPVRRIFLTADASKGRALLGLQEGEPLIVIMGGSQGARQINNMIDACLPLLTEYGFVFHQRGKGNVRSGFNHERYMQLEFAGAELAHVLAAADVVISRAGAGALSEFTAMGKAMILVPLEENASRGDQLLNARRMEKAGAAVVLSEDRANSIHLMDTIQLLFSSDKETIRHMEAASVSMNVPDACGRLADLILSCVRPDISDREGD</sequence>
<evidence type="ECO:0000256" key="5">
    <source>
        <dbReference type="ARBA" id="ARBA00022960"/>
    </source>
</evidence>
<dbReference type="AlphaFoldDB" id="F4GKV3"/>
<dbReference type="STRING" id="760011.Spico_0638"/>
<organism evidence="13 14">
    <name type="scientific">Parasphaerochaeta coccoides (strain ATCC BAA-1237 / DSM 17374 / SPN1)</name>
    <name type="common">Sphaerochaeta coccoides</name>
    <dbReference type="NCBI Taxonomy" id="760011"/>
    <lineage>
        <taxon>Bacteria</taxon>
        <taxon>Pseudomonadati</taxon>
        <taxon>Spirochaetota</taxon>
        <taxon>Spirochaetia</taxon>
        <taxon>Spirochaetales</taxon>
        <taxon>Sphaerochaetaceae</taxon>
        <taxon>Parasphaerochaeta</taxon>
    </lineage>
</organism>
<comment type="catalytic activity">
    <reaction evidence="10">
        <text>di-trans,octa-cis-undecaprenyl diphospho-N-acetyl-alpha-D-muramoyl-L-alanyl-D-glutamyl-meso-2,6-diaminopimeloyl-D-alanyl-D-alanine + UDP-N-acetyl-alpha-D-glucosamine = di-trans,octa-cis-undecaprenyl diphospho-[N-acetyl-alpha-D-glucosaminyl-(1-&gt;4)]-N-acetyl-alpha-D-muramoyl-L-alanyl-D-glutamyl-meso-2,6-diaminopimeloyl-D-alanyl-D-alanine + UDP + H(+)</text>
        <dbReference type="Rhea" id="RHEA:31227"/>
        <dbReference type="ChEBI" id="CHEBI:15378"/>
        <dbReference type="ChEBI" id="CHEBI:57705"/>
        <dbReference type="ChEBI" id="CHEBI:58223"/>
        <dbReference type="ChEBI" id="CHEBI:61387"/>
        <dbReference type="ChEBI" id="CHEBI:61388"/>
        <dbReference type="EC" id="2.4.1.227"/>
    </reaction>
</comment>
<dbReference type="HOGENOM" id="CLU_037404_0_0_12"/>
<dbReference type="InterPro" id="IPR004276">
    <property type="entry name" value="GlycoTrans_28_N"/>
</dbReference>
<name>F4GKV3_PARC1</name>
<evidence type="ECO:0000256" key="10">
    <source>
        <dbReference type="HAMAP-Rule" id="MF_00033"/>
    </source>
</evidence>
<dbReference type="GO" id="GO:0051991">
    <property type="term" value="F:UDP-N-acetyl-D-glucosamine:N-acetylmuramoyl-L-alanyl-D-glutamyl-meso-2,6-diaminopimelyl-D-alanyl-D-alanine-diphosphoundecaprenol 4-beta-N-acetylglucosaminlytransferase activity"/>
    <property type="evidence" value="ECO:0007669"/>
    <property type="project" value="RHEA"/>
</dbReference>
<comment type="similarity">
    <text evidence="10">Belongs to the glycosyltransferase 28 family. MurG subfamily.</text>
</comment>
<dbReference type="Proteomes" id="UP000007939">
    <property type="component" value="Chromosome"/>
</dbReference>
<keyword evidence="4 10" id="KW-0808">Transferase</keyword>
<evidence type="ECO:0000313" key="14">
    <source>
        <dbReference type="Proteomes" id="UP000007939"/>
    </source>
</evidence>
<reference evidence="14" key="1">
    <citation type="submission" date="2011-04" db="EMBL/GenBank/DDBJ databases">
        <title>The complete genome of Spirochaeta coccoides DSM 17374.</title>
        <authorList>
            <person name="Lucas S."/>
            <person name="Copeland A."/>
            <person name="Lapidus A."/>
            <person name="Bruce D."/>
            <person name="Goodwin L."/>
            <person name="Pitluck S."/>
            <person name="Peters L."/>
            <person name="Kyrpides N."/>
            <person name="Mavromatis K."/>
            <person name="Pagani I."/>
            <person name="Ivanova N."/>
            <person name="Ovchinnikova G."/>
            <person name="Lu M."/>
            <person name="Detter J.C."/>
            <person name="Tapia R."/>
            <person name="Han C."/>
            <person name="Land M."/>
            <person name="Hauser L."/>
            <person name="Markowitz V."/>
            <person name="Cheng J.-F."/>
            <person name="Hugenholtz P."/>
            <person name="Woyke T."/>
            <person name="Wu D."/>
            <person name="Spring S."/>
            <person name="Schroeder M."/>
            <person name="Brambilla E."/>
            <person name="Klenk H.-P."/>
            <person name="Eisen J.A."/>
        </authorList>
    </citation>
    <scope>NUCLEOTIDE SEQUENCE [LARGE SCALE GENOMIC DNA]</scope>
    <source>
        <strain evidence="14">ATCC BAA-1237 / DSM 17374 / SPN1</strain>
    </source>
</reference>
<comment type="pathway">
    <text evidence="10">Cell wall biogenesis; peptidoglycan biosynthesis.</text>
</comment>
<evidence type="ECO:0000259" key="12">
    <source>
        <dbReference type="Pfam" id="PF04101"/>
    </source>
</evidence>
<reference evidence="13 14" key="2">
    <citation type="journal article" date="2012" name="Stand. Genomic Sci.">
        <title>Complete genome sequence of the termite hindgut bacterium Spirochaeta coccoides type strain (SPN1(T)), reclassification in the genus Sphaerochaeta as Sphaerochaeta coccoides comb. nov. and emendations of the family Spirochaetaceae and the genus Sphaerochaeta.</title>
        <authorList>
            <person name="Abt B."/>
            <person name="Han C."/>
            <person name="Scheuner C."/>
            <person name="Lu M."/>
            <person name="Lapidus A."/>
            <person name="Nolan M."/>
            <person name="Lucas S."/>
            <person name="Hammon N."/>
            <person name="Deshpande S."/>
            <person name="Cheng J.F."/>
            <person name="Tapia R."/>
            <person name="Goodwin L.A."/>
            <person name="Pitluck S."/>
            <person name="Liolios K."/>
            <person name="Pagani I."/>
            <person name="Ivanova N."/>
            <person name="Mavromatis K."/>
            <person name="Mikhailova N."/>
            <person name="Huntemann M."/>
            <person name="Pati A."/>
            <person name="Chen A."/>
            <person name="Palaniappan K."/>
            <person name="Land M."/>
            <person name="Hauser L."/>
            <person name="Brambilla E.M."/>
            <person name="Rohde M."/>
            <person name="Spring S."/>
            <person name="Gronow S."/>
            <person name="Goker M."/>
            <person name="Woyke T."/>
            <person name="Bristow J."/>
            <person name="Eisen J.A."/>
            <person name="Markowitz V."/>
            <person name="Hugenholtz P."/>
            <person name="Kyrpides N.C."/>
            <person name="Klenk H.P."/>
            <person name="Detter J.C."/>
        </authorList>
    </citation>
    <scope>NUCLEOTIDE SEQUENCE [LARGE SCALE GENOMIC DNA]</scope>
    <source>
        <strain evidence="14">ATCC BAA-1237 / DSM 17374 / SPN1</strain>
    </source>
</reference>
<dbReference type="RefSeq" id="WP_013739262.1">
    <property type="nucleotide sequence ID" value="NC_015436.1"/>
</dbReference>
<comment type="subcellular location">
    <subcellularLocation>
        <location evidence="10">Cell inner membrane</location>
        <topology evidence="10">Peripheral membrane protein</topology>
        <orientation evidence="10">Cytoplasmic side</orientation>
    </subcellularLocation>
</comment>
<dbReference type="PANTHER" id="PTHR21015:SF27">
    <property type="entry name" value="UDP-N-ACETYLGLUCOSAMINE--N-ACETYLMURAMYL-(PENTAPEPTIDE) PYROPHOSPHORYL-UNDECAPRENOL N-ACETYLGLUCOSAMINE TRANSFERASE"/>
    <property type="match status" value="1"/>
</dbReference>
<keyword evidence="14" id="KW-1185">Reference proteome</keyword>
<keyword evidence="7 10" id="KW-0472">Membrane</keyword>
<dbReference type="GO" id="GO:0009252">
    <property type="term" value="P:peptidoglycan biosynthetic process"/>
    <property type="evidence" value="ECO:0007669"/>
    <property type="project" value="UniProtKB-UniRule"/>
</dbReference>
<comment type="function">
    <text evidence="10">Cell wall formation. Catalyzes the transfer of a GlcNAc subunit on undecaprenyl-pyrophosphoryl-MurNAc-pentapeptide (lipid intermediate I) to form undecaprenyl-pyrophosphoryl-MurNAc-(pentapeptide)GlcNAc (lipid intermediate II).</text>
</comment>
<dbReference type="GO" id="GO:0005886">
    <property type="term" value="C:plasma membrane"/>
    <property type="evidence" value="ECO:0007669"/>
    <property type="project" value="UniProtKB-SubCell"/>
</dbReference>
<accession>F4GKV3</accession>
<dbReference type="NCBIfam" id="TIGR01133">
    <property type="entry name" value="murG"/>
    <property type="match status" value="1"/>
</dbReference>
<evidence type="ECO:0000256" key="7">
    <source>
        <dbReference type="ARBA" id="ARBA00023136"/>
    </source>
</evidence>
<dbReference type="GO" id="GO:0051301">
    <property type="term" value="P:cell division"/>
    <property type="evidence" value="ECO:0007669"/>
    <property type="project" value="UniProtKB-KW"/>
</dbReference>
<comment type="caution">
    <text evidence="10">Lacks conserved residue(s) required for the propagation of feature annotation.</text>
</comment>
<keyword evidence="1 10" id="KW-1003">Cell membrane</keyword>
<keyword evidence="6 10" id="KW-0573">Peptidoglycan synthesis</keyword>
<dbReference type="eggNOG" id="COG0707">
    <property type="taxonomic scope" value="Bacteria"/>
</dbReference>
<dbReference type="PANTHER" id="PTHR21015">
    <property type="entry name" value="UDP-N-ACETYLGLUCOSAMINE--N-ACETYLMURAMYL-(PENTAPEPTIDE) PYROPHOSPHORYL-UNDECAPRENOL N-ACETYLGLUCOSAMINE TRANSFERASE 1"/>
    <property type="match status" value="1"/>
</dbReference>
<dbReference type="Gene3D" id="3.40.50.2000">
    <property type="entry name" value="Glycogen Phosphorylase B"/>
    <property type="match status" value="2"/>
</dbReference>
<feature type="binding site" evidence="10">
    <location>
        <position position="198"/>
    </location>
    <ligand>
        <name>UDP-N-acetyl-alpha-D-glucosamine</name>
        <dbReference type="ChEBI" id="CHEBI:57705"/>
    </ligand>
</feature>
<dbReference type="UniPathway" id="UPA00219"/>
<dbReference type="GO" id="GO:0008360">
    <property type="term" value="P:regulation of cell shape"/>
    <property type="evidence" value="ECO:0007669"/>
    <property type="project" value="UniProtKB-KW"/>
</dbReference>
<dbReference type="InterPro" id="IPR007235">
    <property type="entry name" value="Glyco_trans_28_C"/>
</dbReference>
<evidence type="ECO:0000256" key="4">
    <source>
        <dbReference type="ARBA" id="ARBA00022679"/>
    </source>
</evidence>
<protein>
    <recommendedName>
        <fullName evidence="10">UDP-N-acetylglucosamine--N-acetylmuramyl-(pentapeptide) pyrophosphoryl-undecaprenol N-acetylglucosamine transferase</fullName>
        <ecNumber evidence="10">2.4.1.227</ecNumber>
    </recommendedName>
    <alternativeName>
        <fullName evidence="10">Undecaprenyl-PP-MurNAc-pentapeptide-UDPGlcNAc GlcNAc transferase</fullName>
    </alternativeName>
</protein>
<evidence type="ECO:0000256" key="3">
    <source>
        <dbReference type="ARBA" id="ARBA00022676"/>
    </source>
</evidence>
<dbReference type="EC" id="2.4.1.227" evidence="10"/>
<evidence type="ECO:0000259" key="11">
    <source>
        <dbReference type="Pfam" id="PF03033"/>
    </source>
</evidence>
<feature type="binding site" evidence="10">
    <location>
        <begin position="10"/>
        <end position="12"/>
    </location>
    <ligand>
        <name>UDP-N-acetyl-alpha-D-glucosamine</name>
        <dbReference type="ChEBI" id="CHEBI:57705"/>
    </ligand>
</feature>
<evidence type="ECO:0000256" key="6">
    <source>
        <dbReference type="ARBA" id="ARBA00022984"/>
    </source>
</evidence>
<feature type="domain" description="Glycosyl transferase family 28 C-terminal" evidence="12">
    <location>
        <begin position="192"/>
        <end position="339"/>
    </location>
</feature>
<evidence type="ECO:0000256" key="1">
    <source>
        <dbReference type="ARBA" id="ARBA00022475"/>
    </source>
</evidence>
<dbReference type="Pfam" id="PF03033">
    <property type="entry name" value="Glyco_transf_28"/>
    <property type="match status" value="1"/>
</dbReference>
<dbReference type="GO" id="GO:0071555">
    <property type="term" value="P:cell wall organization"/>
    <property type="evidence" value="ECO:0007669"/>
    <property type="project" value="UniProtKB-KW"/>
</dbReference>
<keyword evidence="3 10" id="KW-0328">Glycosyltransferase</keyword>
<keyword evidence="8 10" id="KW-0131">Cell cycle</keyword>
<dbReference type="GO" id="GO:0050511">
    <property type="term" value="F:undecaprenyldiphospho-muramoylpentapeptide beta-N-acetylglucosaminyltransferase activity"/>
    <property type="evidence" value="ECO:0007669"/>
    <property type="project" value="UniProtKB-UniRule"/>
</dbReference>
<dbReference type="Pfam" id="PF04101">
    <property type="entry name" value="Glyco_tran_28_C"/>
    <property type="match status" value="1"/>
</dbReference>
<evidence type="ECO:0000256" key="8">
    <source>
        <dbReference type="ARBA" id="ARBA00023306"/>
    </source>
</evidence>
<feature type="binding site" evidence="10">
    <location>
        <position position="292"/>
    </location>
    <ligand>
        <name>UDP-N-acetyl-alpha-D-glucosamine</name>
        <dbReference type="ChEBI" id="CHEBI:57705"/>
    </ligand>
</feature>
<feature type="binding site" evidence="10">
    <location>
        <position position="168"/>
    </location>
    <ligand>
        <name>UDP-N-acetyl-alpha-D-glucosamine</name>
        <dbReference type="ChEBI" id="CHEBI:57705"/>
    </ligand>
</feature>
<proteinExistence type="inferred from homology"/>
<dbReference type="GO" id="GO:0005975">
    <property type="term" value="P:carbohydrate metabolic process"/>
    <property type="evidence" value="ECO:0007669"/>
    <property type="project" value="InterPro"/>
</dbReference>
<feature type="domain" description="Glycosyltransferase family 28 N-terminal" evidence="11">
    <location>
        <begin position="3"/>
        <end position="141"/>
    </location>
</feature>
<keyword evidence="10" id="KW-0997">Cell inner membrane</keyword>
<dbReference type="InterPro" id="IPR006009">
    <property type="entry name" value="GlcNAc_MurG"/>
</dbReference>
<keyword evidence="2 10" id="KW-0132">Cell division</keyword>